<keyword evidence="4" id="KW-0747">Spliceosome</keyword>
<dbReference type="InterPro" id="IPR001163">
    <property type="entry name" value="Sm_dom_euk/arc"/>
</dbReference>
<dbReference type="GO" id="GO:0003723">
    <property type="term" value="F:RNA binding"/>
    <property type="evidence" value="ECO:0007669"/>
    <property type="project" value="UniProtKB-KW"/>
</dbReference>
<dbReference type="GO" id="GO:0005681">
    <property type="term" value="C:spliceosomal complex"/>
    <property type="evidence" value="ECO:0007669"/>
    <property type="project" value="UniProtKB-KW"/>
</dbReference>
<evidence type="ECO:0000256" key="6">
    <source>
        <dbReference type="ARBA" id="ARBA00023187"/>
    </source>
</evidence>
<evidence type="ECO:0000256" key="1">
    <source>
        <dbReference type="ARBA" id="ARBA00004123"/>
    </source>
</evidence>
<dbReference type="Pfam" id="PF01423">
    <property type="entry name" value="LSM"/>
    <property type="match status" value="1"/>
</dbReference>
<keyword evidence="3" id="KW-0507">mRNA processing</keyword>
<evidence type="ECO:0000256" key="2">
    <source>
        <dbReference type="ARBA" id="ARBA00006850"/>
    </source>
</evidence>
<proteinExistence type="inferred from homology"/>
<reference evidence="10 11" key="1">
    <citation type="submission" date="2019-12" db="EMBL/GenBank/DDBJ databases">
        <authorList>
            <person name="Alioto T."/>
            <person name="Alioto T."/>
            <person name="Gomez Garrido J."/>
        </authorList>
    </citation>
    <scope>NUCLEOTIDE SEQUENCE [LARGE SCALE GENOMIC DNA]</scope>
</reference>
<dbReference type="SMART" id="SM00651">
    <property type="entry name" value="Sm"/>
    <property type="match status" value="1"/>
</dbReference>
<evidence type="ECO:0000259" key="9">
    <source>
        <dbReference type="PROSITE" id="PS52002"/>
    </source>
</evidence>
<comment type="subcellular location">
    <subcellularLocation>
        <location evidence="1">Nucleus</location>
    </subcellularLocation>
</comment>
<evidence type="ECO:0000313" key="10">
    <source>
        <dbReference type="EMBL" id="CAA3004969.1"/>
    </source>
</evidence>
<dbReference type="Gramene" id="OE9A055055T1">
    <property type="protein sequence ID" value="OE9A055055C1"/>
    <property type="gene ID" value="OE9A055055"/>
</dbReference>
<dbReference type="GO" id="GO:0000398">
    <property type="term" value="P:mRNA splicing, via spliceosome"/>
    <property type="evidence" value="ECO:0007669"/>
    <property type="project" value="InterPro"/>
</dbReference>
<dbReference type="OrthoDB" id="29543at2759"/>
<evidence type="ECO:0000256" key="4">
    <source>
        <dbReference type="ARBA" id="ARBA00022728"/>
    </source>
</evidence>
<comment type="similarity">
    <text evidence="2">Belongs to the snRNP Sm proteins family.</text>
</comment>
<evidence type="ECO:0000256" key="8">
    <source>
        <dbReference type="ARBA" id="ARBA00023274"/>
    </source>
</evidence>
<organism evidence="10 11">
    <name type="scientific">Olea europaea subsp. europaea</name>
    <dbReference type="NCBI Taxonomy" id="158383"/>
    <lineage>
        <taxon>Eukaryota</taxon>
        <taxon>Viridiplantae</taxon>
        <taxon>Streptophyta</taxon>
        <taxon>Embryophyta</taxon>
        <taxon>Tracheophyta</taxon>
        <taxon>Spermatophyta</taxon>
        <taxon>Magnoliopsida</taxon>
        <taxon>eudicotyledons</taxon>
        <taxon>Gunneridae</taxon>
        <taxon>Pentapetalae</taxon>
        <taxon>asterids</taxon>
        <taxon>lamiids</taxon>
        <taxon>Lamiales</taxon>
        <taxon>Oleaceae</taxon>
        <taxon>Oleeae</taxon>
        <taxon>Olea</taxon>
    </lineage>
</organism>
<dbReference type="SUPFAM" id="SSF50182">
    <property type="entry name" value="Sm-like ribonucleoproteins"/>
    <property type="match status" value="1"/>
</dbReference>
<keyword evidence="5" id="KW-0694">RNA-binding</keyword>
<dbReference type="InterPro" id="IPR047575">
    <property type="entry name" value="Sm"/>
</dbReference>
<gene>
    <name evidence="10" type="ORF">OLEA9_A055055</name>
</gene>
<comment type="caution">
    <text evidence="10">The sequence shown here is derived from an EMBL/GenBank/DDBJ whole genome shotgun (WGS) entry which is preliminary data.</text>
</comment>
<dbReference type="Gene3D" id="2.30.30.100">
    <property type="match status" value="1"/>
</dbReference>
<dbReference type="EMBL" id="CACTIH010007149">
    <property type="protein sequence ID" value="CAA3004969.1"/>
    <property type="molecule type" value="Genomic_DNA"/>
</dbReference>
<dbReference type="PANTHER" id="PTHR13110">
    <property type="entry name" value="U6 SNRNA-ASSOCIATED SM-LIKE PROTEIN LSM3"/>
    <property type="match status" value="1"/>
</dbReference>
<keyword evidence="7" id="KW-0539">Nucleus</keyword>
<keyword evidence="11" id="KW-1185">Reference proteome</keyword>
<dbReference type="GO" id="GO:0120114">
    <property type="term" value="C:Sm-like protein family complex"/>
    <property type="evidence" value="ECO:0007669"/>
    <property type="project" value="UniProtKB-ARBA"/>
</dbReference>
<dbReference type="InterPro" id="IPR040002">
    <property type="entry name" value="Sm-like_LSM3"/>
</dbReference>
<accession>A0A8S0TM50</accession>
<evidence type="ECO:0000256" key="7">
    <source>
        <dbReference type="ARBA" id="ARBA00023242"/>
    </source>
</evidence>
<dbReference type="CDD" id="cd01730">
    <property type="entry name" value="LSm3"/>
    <property type="match status" value="1"/>
</dbReference>
<name>A0A8S0TM50_OLEEU</name>
<sequence length="88" mass="10366">MMEPLEMIKDSLNKQIYIKLRNDRELTGKLNAFDQHLNMILENAEETHTSVELDEETYEQVYKQNKRSMPMVFIRGDGVILLSSHTDH</sequence>
<evidence type="ECO:0000256" key="3">
    <source>
        <dbReference type="ARBA" id="ARBA00022664"/>
    </source>
</evidence>
<protein>
    <submittedName>
        <fullName evidence="10">U6 snRNA-associated Sm LSm3</fullName>
    </submittedName>
</protein>
<dbReference type="Proteomes" id="UP000594638">
    <property type="component" value="Unassembled WGS sequence"/>
</dbReference>
<evidence type="ECO:0000313" key="11">
    <source>
        <dbReference type="Proteomes" id="UP000594638"/>
    </source>
</evidence>
<keyword evidence="6" id="KW-0508">mRNA splicing</keyword>
<dbReference type="InterPro" id="IPR034105">
    <property type="entry name" value="Lsm3"/>
</dbReference>
<evidence type="ECO:0000256" key="5">
    <source>
        <dbReference type="ARBA" id="ARBA00022884"/>
    </source>
</evidence>
<feature type="domain" description="Sm" evidence="9">
    <location>
        <begin position="3"/>
        <end position="88"/>
    </location>
</feature>
<dbReference type="InterPro" id="IPR010920">
    <property type="entry name" value="LSM_dom_sf"/>
</dbReference>
<keyword evidence="8" id="KW-0687">Ribonucleoprotein</keyword>
<dbReference type="PROSITE" id="PS52002">
    <property type="entry name" value="SM"/>
    <property type="match status" value="1"/>
</dbReference>
<dbReference type="AlphaFoldDB" id="A0A8S0TM50"/>